<dbReference type="SMART" id="SM01053">
    <property type="entry name" value="CaMBD"/>
    <property type="match status" value="1"/>
</dbReference>
<dbReference type="SUPFAM" id="SSF81327">
    <property type="entry name" value="Small-conductance potassium channel"/>
    <property type="match status" value="1"/>
</dbReference>
<dbReference type="Pfam" id="PF07885">
    <property type="entry name" value="Ion_trans_2"/>
    <property type="match status" value="1"/>
</dbReference>
<dbReference type="PRINTS" id="PR01451">
    <property type="entry name" value="SKCHANNEL"/>
</dbReference>
<evidence type="ECO:0000256" key="3">
    <source>
        <dbReference type="ARBA" id="ARBA00022692"/>
    </source>
</evidence>
<feature type="transmembrane region" description="Helical" evidence="8">
    <location>
        <begin position="307"/>
        <end position="328"/>
    </location>
</feature>
<dbReference type="EMBL" id="CP111017">
    <property type="protein sequence ID" value="WAR07704.1"/>
    <property type="molecule type" value="Genomic_DNA"/>
</dbReference>
<reference evidence="10" key="1">
    <citation type="submission" date="2022-11" db="EMBL/GenBank/DDBJ databases">
        <title>Centuries of genome instability and evolution in soft-shell clam transmissible cancer (bioRxiv).</title>
        <authorList>
            <person name="Hart S.F.M."/>
            <person name="Yonemitsu M.A."/>
            <person name="Giersch R.M."/>
            <person name="Beal B.F."/>
            <person name="Arriagada G."/>
            <person name="Davis B.W."/>
            <person name="Ostrander E.A."/>
            <person name="Goff S.P."/>
            <person name="Metzger M.J."/>
        </authorList>
    </citation>
    <scope>NUCLEOTIDE SEQUENCE</scope>
    <source>
        <strain evidence="10">MELC-2E11</strain>
        <tissue evidence="10">Siphon/mantle</tissue>
    </source>
</reference>
<dbReference type="InterPro" id="IPR015449">
    <property type="entry name" value="K_chnl_Ca-activ_SK"/>
</dbReference>
<evidence type="ECO:0000256" key="8">
    <source>
        <dbReference type="SAM" id="Phobius"/>
    </source>
</evidence>
<feature type="transmembrane region" description="Helical" evidence="8">
    <location>
        <begin position="97"/>
        <end position="122"/>
    </location>
</feature>
<dbReference type="InterPro" id="IPR013099">
    <property type="entry name" value="K_chnl_dom"/>
</dbReference>
<evidence type="ECO:0000256" key="5">
    <source>
        <dbReference type="ARBA" id="ARBA00023065"/>
    </source>
</evidence>
<proteinExistence type="predicted"/>
<organism evidence="10 11">
    <name type="scientific">Mya arenaria</name>
    <name type="common">Soft-shell clam</name>
    <dbReference type="NCBI Taxonomy" id="6604"/>
    <lineage>
        <taxon>Eukaryota</taxon>
        <taxon>Metazoa</taxon>
        <taxon>Spiralia</taxon>
        <taxon>Lophotrochozoa</taxon>
        <taxon>Mollusca</taxon>
        <taxon>Bivalvia</taxon>
        <taxon>Autobranchia</taxon>
        <taxon>Heteroconchia</taxon>
        <taxon>Euheterodonta</taxon>
        <taxon>Imparidentia</taxon>
        <taxon>Neoheterodontei</taxon>
        <taxon>Myida</taxon>
        <taxon>Myoidea</taxon>
        <taxon>Myidae</taxon>
        <taxon>Mya</taxon>
    </lineage>
</organism>
<comment type="subcellular location">
    <subcellularLocation>
        <location evidence="1">Membrane</location>
        <topology evidence="1">Multi-pass membrane protein</topology>
    </subcellularLocation>
</comment>
<dbReference type="Gene3D" id="1.10.287.70">
    <property type="match status" value="2"/>
</dbReference>
<feature type="domain" description="Calmodulin-binding" evidence="9">
    <location>
        <begin position="346"/>
        <end position="420"/>
    </location>
</feature>
<dbReference type="InterPro" id="IPR004178">
    <property type="entry name" value="CaM-bd_dom"/>
</dbReference>
<evidence type="ECO:0000259" key="9">
    <source>
        <dbReference type="SMART" id="SM01053"/>
    </source>
</evidence>
<sequence>MSTIFENPKIPLVGMNGRNRLYSGGSAESGSESNALPSNRPYRFETVGKMLAKRKELFHRRKRHCDVSLCLALAGIGLMIFETELTTAFLIRRDYLLSYLMKTCITAFTVALLIFIGIYHYLDVQLFAVNNGVDDLRLAMTFRRVLKIGMEFFICSIHPIPGDFKMEWSATVADGQYAREIIIPLDVVLSLPMFLRFYLICRAIMLHSSLYQDASSQGLGALNRIHFNFRFIFKSLMTLYPEYVLAIIMLFSFLTSSWILRLCEMYGEDGSRDNVHASFLNCMWLIAVTFLSVGYGDIVPTTYCGRAIAVMTGMMGAGCTALIVAILAKRLELSRSEKYVHDFVLDVELDKRLKHNASDVMRAGWFVYKYRKLKTDKSKIIRHQRKFIHAVENIRDIRAAQRRLIDNSVTLVEIGKYHNEWACAISHMQYKQSILEEKVGSIQTNVEQILKSVTKVKESIDQLT</sequence>
<feature type="transmembrane region" description="Helical" evidence="8">
    <location>
        <begin position="69"/>
        <end position="91"/>
    </location>
</feature>
<evidence type="ECO:0000256" key="1">
    <source>
        <dbReference type="ARBA" id="ARBA00004141"/>
    </source>
</evidence>
<keyword evidence="7" id="KW-0407">Ion channel</keyword>
<accession>A0ABY7EF45</accession>
<dbReference type="Pfam" id="PF02888">
    <property type="entry name" value="CaMBD"/>
    <property type="match status" value="1"/>
</dbReference>
<keyword evidence="6 8" id="KW-0472">Membrane</keyword>
<evidence type="ECO:0000313" key="11">
    <source>
        <dbReference type="Proteomes" id="UP001164746"/>
    </source>
</evidence>
<gene>
    <name evidence="10" type="ORF">MAR_017662</name>
</gene>
<name>A0ABY7EF45_MYAAR</name>
<dbReference type="PANTHER" id="PTHR10153">
    <property type="entry name" value="SMALL CONDUCTANCE CALCIUM-ACTIVATED POTASSIUM CHANNEL"/>
    <property type="match status" value="1"/>
</dbReference>
<dbReference type="SUPFAM" id="SSF81324">
    <property type="entry name" value="Voltage-gated potassium channels"/>
    <property type="match status" value="1"/>
</dbReference>
<keyword evidence="5" id="KW-0406">Ion transport</keyword>
<protein>
    <submittedName>
        <fullName evidence="10">KCNN-like protein</fullName>
    </submittedName>
</protein>
<keyword evidence="4 8" id="KW-1133">Transmembrane helix</keyword>
<keyword evidence="3 8" id="KW-0812">Transmembrane</keyword>
<dbReference type="InterPro" id="IPR036122">
    <property type="entry name" value="CaM-bd_dom_sf"/>
</dbReference>
<keyword evidence="2" id="KW-0813">Transport</keyword>
<dbReference type="Proteomes" id="UP001164746">
    <property type="component" value="Chromosome 6"/>
</dbReference>
<evidence type="ECO:0000256" key="4">
    <source>
        <dbReference type="ARBA" id="ARBA00022989"/>
    </source>
</evidence>
<feature type="transmembrane region" description="Helical" evidence="8">
    <location>
        <begin position="243"/>
        <end position="263"/>
    </location>
</feature>
<evidence type="ECO:0000313" key="10">
    <source>
        <dbReference type="EMBL" id="WAR07704.1"/>
    </source>
</evidence>
<dbReference type="Pfam" id="PF03530">
    <property type="entry name" value="SK_channel"/>
    <property type="match status" value="1"/>
</dbReference>
<feature type="transmembrane region" description="Helical" evidence="8">
    <location>
        <begin position="187"/>
        <end position="205"/>
    </location>
</feature>
<keyword evidence="11" id="KW-1185">Reference proteome</keyword>
<evidence type="ECO:0000256" key="6">
    <source>
        <dbReference type="ARBA" id="ARBA00023136"/>
    </source>
</evidence>
<dbReference type="PRINTS" id="PR00169">
    <property type="entry name" value="KCHANNEL"/>
</dbReference>
<evidence type="ECO:0000256" key="7">
    <source>
        <dbReference type="ARBA" id="ARBA00023303"/>
    </source>
</evidence>
<evidence type="ECO:0000256" key="2">
    <source>
        <dbReference type="ARBA" id="ARBA00022448"/>
    </source>
</evidence>
<feature type="transmembrane region" description="Helical" evidence="8">
    <location>
        <begin position="275"/>
        <end position="295"/>
    </location>
</feature>